<dbReference type="InterPro" id="IPR000160">
    <property type="entry name" value="GGDEF_dom"/>
</dbReference>
<gene>
    <name evidence="6" type="ORF">SAMN05443244_1567</name>
</gene>
<dbReference type="Gene3D" id="3.30.70.270">
    <property type="match status" value="1"/>
</dbReference>
<evidence type="ECO:0000256" key="1">
    <source>
        <dbReference type="ARBA" id="ARBA00012528"/>
    </source>
</evidence>
<keyword evidence="4" id="KW-0472">Membrane</keyword>
<protein>
    <recommendedName>
        <fullName evidence="1">diguanylate cyclase</fullName>
        <ecNumber evidence="1">2.7.7.65</ecNumber>
    </recommendedName>
</protein>
<dbReference type="InterPro" id="IPR050469">
    <property type="entry name" value="Diguanylate_Cyclase"/>
</dbReference>
<feature type="transmembrane region" description="Helical" evidence="4">
    <location>
        <begin position="97"/>
        <end position="117"/>
    </location>
</feature>
<evidence type="ECO:0000256" key="2">
    <source>
        <dbReference type="ARBA" id="ARBA00034247"/>
    </source>
</evidence>
<dbReference type="SMART" id="SM00267">
    <property type="entry name" value="GGDEF"/>
    <property type="match status" value="1"/>
</dbReference>
<dbReference type="GO" id="GO:0043709">
    <property type="term" value="P:cell adhesion involved in single-species biofilm formation"/>
    <property type="evidence" value="ECO:0007669"/>
    <property type="project" value="TreeGrafter"/>
</dbReference>
<reference evidence="6 7" key="1">
    <citation type="submission" date="2016-10" db="EMBL/GenBank/DDBJ databases">
        <authorList>
            <person name="de Groot N.N."/>
        </authorList>
    </citation>
    <scope>NUCLEOTIDE SEQUENCE [LARGE SCALE GENOMIC DNA]</scope>
    <source>
        <strain evidence="6 7">AB35.6</strain>
    </source>
</reference>
<feature type="compositionally biased region" description="Polar residues" evidence="3">
    <location>
        <begin position="375"/>
        <end position="393"/>
    </location>
</feature>
<feature type="transmembrane region" description="Helical" evidence="4">
    <location>
        <begin position="38"/>
        <end position="57"/>
    </location>
</feature>
<dbReference type="CDD" id="cd01949">
    <property type="entry name" value="GGDEF"/>
    <property type="match status" value="1"/>
</dbReference>
<dbReference type="EC" id="2.7.7.65" evidence="1"/>
<organism evidence="6 7">
    <name type="scientific">Terriglobus roseus</name>
    <dbReference type="NCBI Taxonomy" id="392734"/>
    <lineage>
        <taxon>Bacteria</taxon>
        <taxon>Pseudomonadati</taxon>
        <taxon>Acidobacteriota</taxon>
        <taxon>Terriglobia</taxon>
        <taxon>Terriglobales</taxon>
        <taxon>Acidobacteriaceae</taxon>
        <taxon>Terriglobus</taxon>
    </lineage>
</organism>
<keyword evidence="4" id="KW-1133">Transmembrane helix</keyword>
<dbReference type="InterPro" id="IPR029787">
    <property type="entry name" value="Nucleotide_cyclase"/>
</dbReference>
<comment type="catalytic activity">
    <reaction evidence="2">
        <text>2 GTP = 3',3'-c-di-GMP + 2 diphosphate</text>
        <dbReference type="Rhea" id="RHEA:24898"/>
        <dbReference type="ChEBI" id="CHEBI:33019"/>
        <dbReference type="ChEBI" id="CHEBI:37565"/>
        <dbReference type="ChEBI" id="CHEBI:58805"/>
        <dbReference type="EC" id="2.7.7.65"/>
    </reaction>
</comment>
<proteinExistence type="predicted"/>
<dbReference type="SUPFAM" id="SSF55073">
    <property type="entry name" value="Nucleotide cyclase"/>
    <property type="match status" value="1"/>
</dbReference>
<feature type="transmembrane region" description="Helical" evidence="4">
    <location>
        <begin position="157"/>
        <end position="178"/>
    </location>
</feature>
<dbReference type="PANTHER" id="PTHR45138">
    <property type="entry name" value="REGULATORY COMPONENTS OF SENSORY TRANSDUCTION SYSTEM"/>
    <property type="match status" value="1"/>
</dbReference>
<evidence type="ECO:0000256" key="3">
    <source>
        <dbReference type="SAM" id="MobiDB-lite"/>
    </source>
</evidence>
<dbReference type="GO" id="GO:0052621">
    <property type="term" value="F:diguanylate cyclase activity"/>
    <property type="evidence" value="ECO:0007669"/>
    <property type="project" value="UniProtKB-EC"/>
</dbReference>
<dbReference type="GO" id="GO:1902201">
    <property type="term" value="P:negative regulation of bacterial-type flagellum-dependent cell motility"/>
    <property type="evidence" value="ECO:0007669"/>
    <property type="project" value="TreeGrafter"/>
</dbReference>
<evidence type="ECO:0000256" key="4">
    <source>
        <dbReference type="SAM" id="Phobius"/>
    </source>
</evidence>
<keyword evidence="4" id="KW-0812">Transmembrane</keyword>
<dbReference type="Pfam" id="PF00990">
    <property type="entry name" value="GGDEF"/>
    <property type="match status" value="1"/>
</dbReference>
<dbReference type="PROSITE" id="PS50887">
    <property type="entry name" value="GGDEF"/>
    <property type="match status" value="1"/>
</dbReference>
<feature type="transmembrane region" description="Helical" evidence="4">
    <location>
        <begin position="184"/>
        <end position="203"/>
    </location>
</feature>
<feature type="region of interest" description="Disordered" evidence="3">
    <location>
        <begin position="372"/>
        <end position="393"/>
    </location>
</feature>
<accession>A0A1H4LEQ7</accession>
<dbReference type="InterPro" id="IPR043128">
    <property type="entry name" value="Rev_trsase/Diguanyl_cyclase"/>
</dbReference>
<evidence type="ECO:0000313" key="7">
    <source>
        <dbReference type="Proteomes" id="UP000182409"/>
    </source>
</evidence>
<dbReference type="AlphaFoldDB" id="A0A1H4LEQ7"/>
<name>A0A1H4LEQ7_9BACT</name>
<feature type="domain" description="GGDEF" evidence="5">
    <location>
        <begin position="246"/>
        <end position="384"/>
    </location>
</feature>
<evidence type="ECO:0000313" key="6">
    <source>
        <dbReference type="EMBL" id="SEB69036.1"/>
    </source>
</evidence>
<dbReference type="GO" id="GO:0005886">
    <property type="term" value="C:plasma membrane"/>
    <property type="evidence" value="ECO:0007669"/>
    <property type="project" value="TreeGrafter"/>
</dbReference>
<dbReference type="EMBL" id="FNSD01000001">
    <property type="protein sequence ID" value="SEB69036.1"/>
    <property type="molecule type" value="Genomic_DNA"/>
</dbReference>
<sequence length="393" mass="42789">MLEHRTVFVMQAALLILLSGVILLAFRDYRRQRGDRSAPWLVAAYLTNGVALALLALEQTPHPRLTIVLGNVLLLAFPGLACRALSEATGQPRSRAWITLLALDVVTVAAFSFFTFVHPSWMLRSWAAGIVTAAMYGWLILLVLRSEEEVIQPAVKTMAWLFALHIAVNAARLIVWRYTGTQLWFSGMNILTIGGVALCPAWMDSLRKHESMERTAMSDPLTGLYNRRALDAVGVSELRLATAAGQPSSALMLDVDNFKEINDTQGHGAGDAALRAISGILRSVCPISMRIGGDEFLALLPGADEHAAGIVESQVRMALAALALQTPWGEPYILTVSIGSATLRGATTTLPNLMHASDVLLYQEKQARAMRGNHGSDSWLTRQDRQSVITSAH</sequence>
<feature type="transmembrane region" description="Helical" evidence="4">
    <location>
        <begin position="6"/>
        <end position="26"/>
    </location>
</feature>
<dbReference type="NCBIfam" id="TIGR00254">
    <property type="entry name" value="GGDEF"/>
    <property type="match status" value="1"/>
</dbReference>
<evidence type="ECO:0000259" key="5">
    <source>
        <dbReference type="PROSITE" id="PS50887"/>
    </source>
</evidence>
<feature type="transmembrane region" description="Helical" evidence="4">
    <location>
        <begin position="123"/>
        <end position="145"/>
    </location>
</feature>
<feature type="transmembrane region" description="Helical" evidence="4">
    <location>
        <begin position="63"/>
        <end position="85"/>
    </location>
</feature>
<dbReference type="Proteomes" id="UP000182409">
    <property type="component" value="Unassembled WGS sequence"/>
</dbReference>
<dbReference type="PANTHER" id="PTHR45138:SF9">
    <property type="entry name" value="DIGUANYLATE CYCLASE DGCM-RELATED"/>
    <property type="match status" value="1"/>
</dbReference>